<dbReference type="AlphaFoldDB" id="A0AAV6FYT2"/>
<comment type="caution">
    <text evidence="1">The sequence shown here is derived from an EMBL/GenBank/DDBJ whole genome shotgun (WGS) entry which is preliminary data.</text>
</comment>
<proteinExistence type="predicted"/>
<name>A0AAV6FYT2_9TELE</name>
<sequence>MCSKVCPTVEVNVPSPEAFIQRCRRTWKRARRVLLRSTARTKQQADRHRIAGPHYRQGQRVWLSSRLKLPPTLRRIHPTFHVSRIKPFICSPLCPAPKPPPPPRLIDGSAAYTVKGVSQLVKVFGSLAIFQRPLLISAAEHDSQNQSSLEAVPTAIAKETLIQLDSIRVQQLIILVQLQKISSSKAIPEVTSDPIHFGLPLSTIEELQRLEETLNNSEEKKNLVS</sequence>
<evidence type="ECO:0000313" key="1">
    <source>
        <dbReference type="EMBL" id="KAG5268008.1"/>
    </source>
</evidence>
<gene>
    <name evidence="1" type="ORF">AALO_G00228420</name>
</gene>
<keyword evidence="2" id="KW-1185">Reference proteome</keyword>
<evidence type="ECO:0000313" key="2">
    <source>
        <dbReference type="Proteomes" id="UP000823561"/>
    </source>
</evidence>
<dbReference type="EMBL" id="JADWDJ010000017">
    <property type="protein sequence ID" value="KAG5268008.1"/>
    <property type="molecule type" value="Genomic_DNA"/>
</dbReference>
<organism evidence="1 2">
    <name type="scientific">Alosa alosa</name>
    <name type="common">allis shad</name>
    <dbReference type="NCBI Taxonomy" id="278164"/>
    <lineage>
        <taxon>Eukaryota</taxon>
        <taxon>Metazoa</taxon>
        <taxon>Chordata</taxon>
        <taxon>Craniata</taxon>
        <taxon>Vertebrata</taxon>
        <taxon>Euteleostomi</taxon>
        <taxon>Actinopterygii</taxon>
        <taxon>Neopterygii</taxon>
        <taxon>Teleostei</taxon>
        <taxon>Clupei</taxon>
        <taxon>Clupeiformes</taxon>
        <taxon>Clupeoidei</taxon>
        <taxon>Clupeidae</taxon>
        <taxon>Alosa</taxon>
    </lineage>
</organism>
<accession>A0AAV6FYT2</accession>
<protein>
    <submittedName>
        <fullName evidence="1">Uncharacterized protein</fullName>
    </submittedName>
</protein>
<dbReference type="Proteomes" id="UP000823561">
    <property type="component" value="Chromosome 17"/>
</dbReference>
<reference evidence="1 2" key="1">
    <citation type="submission" date="2020-10" db="EMBL/GenBank/DDBJ databases">
        <title>Chromosome-scale genome assembly of the Allis shad, Alosa alosa.</title>
        <authorList>
            <person name="Margot Z."/>
            <person name="Christophe K."/>
            <person name="Cabau C."/>
            <person name="Louis A."/>
            <person name="Berthelot C."/>
            <person name="Parey E."/>
            <person name="Roest Crollius H."/>
            <person name="Montfort J."/>
            <person name="Robinson-Rechavi M."/>
            <person name="Bucao C."/>
            <person name="Bouchez O."/>
            <person name="Gislard M."/>
            <person name="Lluch J."/>
            <person name="Milhes M."/>
            <person name="Lampietro C."/>
            <person name="Lopez Roques C."/>
            <person name="Donnadieu C."/>
            <person name="Braasch I."/>
            <person name="Desvignes T."/>
            <person name="Postlethwait J."/>
            <person name="Bobe J."/>
            <person name="Guiguen Y."/>
        </authorList>
    </citation>
    <scope>NUCLEOTIDE SEQUENCE [LARGE SCALE GENOMIC DNA]</scope>
    <source>
        <strain evidence="1">M-15738</strain>
        <tissue evidence="1">Blood</tissue>
    </source>
</reference>